<feature type="region of interest" description="Disordered" evidence="7">
    <location>
        <begin position="417"/>
        <end position="627"/>
    </location>
</feature>
<feature type="compositionally biased region" description="Polar residues" evidence="7">
    <location>
        <begin position="169"/>
        <end position="184"/>
    </location>
</feature>
<feature type="domain" description="Homeobox" evidence="8">
    <location>
        <begin position="59"/>
        <end position="119"/>
    </location>
</feature>
<protein>
    <recommendedName>
        <fullName evidence="8">Homeobox domain-containing protein</fullName>
    </recommendedName>
</protein>
<dbReference type="Gene3D" id="1.10.10.60">
    <property type="entry name" value="Homeodomain-like"/>
    <property type="match status" value="1"/>
</dbReference>
<evidence type="ECO:0000256" key="6">
    <source>
        <dbReference type="RuleBase" id="RU000682"/>
    </source>
</evidence>
<dbReference type="InterPro" id="IPR051775">
    <property type="entry name" value="Homeobox_domain"/>
</dbReference>
<keyword evidence="10" id="KW-1185">Reference proteome</keyword>
<dbReference type="SMART" id="SM00389">
    <property type="entry name" value="HOX"/>
    <property type="match status" value="1"/>
</dbReference>
<dbReference type="InterPro" id="IPR017970">
    <property type="entry name" value="Homeobox_CS"/>
</dbReference>
<keyword evidence="3 5" id="KW-0371">Homeobox</keyword>
<dbReference type="InterPro" id="IPR009057">
    <property type="entry name" value="Homeodomain-like_sf"/>
</dbReference>
<evidence type="ECO:0000313" key="10">
    <source>
        <dbReference type="Proteomes" id="UP001408356"/>
    </source>
</evidence>
<feature type="compositionally biased region" description="Basic and acidic residues" evidence="7">
    <location>
        <begin position="610"/>
        <end position="627"/>
    </location>
</feature>
<comment type="subcellular location">
    <subcellularLocation>
        <location evidence="1 5 6">Nucleus</location>
    </subcellularLocation>
</comment>
<evidence type="ECO:0000256" key="3">
    <source>
        <dbReference type="ARBA" id="ARBA00023155"/>
    </source>
</evidence>
<evidence type="ECO:0000256" key="4">
    <source>
        <dbReference type="ARBA" id="ARBA00023242"/>
    </source>
</evidence>
<feature type="region of interest" description="Disordered" evidence="7">
    <location>
        <begin position="200"/>
        <end position="225"/>
    </location>
</feature>
<comment type="caution">
    <text evidence="9">The sequence shown here is derived from an EMBL/GenBank/DDBJ whole genome shotgun (WGS) entry which is preliminary data.</text>
</comment>
<feature type="compositionally biased region" description="Pro residues" evidence="7">
    <location>
        <begin position="277"/>
        <end position="289"/>
    </location>
</feature>
<feature type="region of interest" description="Disordered" evidence="7">
    <location>
        <begin position="274"/>
        <end position="293"/>
    </location>
</feature>
<gene>
    <name evidence="9" type="ORF">SUNI508_03229</name>
</gene>
<feature type="compositionally biased region" description="Low complexity" evidence="7">
    <location>
        <begin position="524"/>
        <end position="534"/>
    </location>
</feature>
<feature type="compositionally biased region" description="Basic and acidic residues" evidence="7">
    <location>
        <begin position="472"/>
        <end position="486"/>
    </location>
</feature>
<feature type="region of interest" description="Disordered" evidence="7">
    <location>
        <begin position="1"/>
        <end position="86"/>
    </location>
</feature>
<feature type="compositionally biased region" description="Low complexity" evidence="7">
    <location>
        <begin position="424"/>
        <end position="437"/>
    </location>
</feature>
<keyword evidence="4 5" id="KW-0539">Nucleus</keyword>
<keyword evidence="2 5" id="KW-0238">DNA-binding</keyword>
<dbReference type="PROSITE" id="PS00027">
    <property type="entry name" value="HOMEOBOX_1"/>
    <property type="match status" value="1"/>
</dbReference>
<dbReference type="Pfam" id="PF00046">
    <property type="entry name" value="Homeodomain"/>
    <property type="match status" value="1"/>
</dbReference>
<feature type="region of interest" description="Disordered" evidence="7">
    <location>
        <begin position="161"/>
        <end position="188"/>
    </location>
</feature>
<dbReference type="Proteomes" id="UP001408356">
    <property type="component" value="Unassembled WGS sequence"/>
</dbReference>
<evidence type="ECO:0000256" key="2">
    <source>
        <dbReference type="ARBA" id="ARBA00023125"/>
    </source>
</evidence>
<name>A0ABR2VDV0_9PEZI</name>
<evidence type="ECO:0000313" key="9">
    <source>
        <dbReference type="EMBL" id="KAK9425089.1"/>
    </source>
</evidence>
<dbReference type="PROSITE" id="PS50071">
    <property type="entry name" value="HOMEOBOX_2"/>
    <property type="match status" value="1"/>
</dbReference>
<evidence type="ECO:0000259" key="8">
    <source>
        <dbReference type="PROSITE" id="PS50071"/>
    </source>
</evidence>
<feature type="compositionally biased region" description="Polar residues" evidence="7">
    <location>
        <begin position="454"/>
        <end position="470"/>
    </location>
</feature>
<evidence type="ECO:0000256" key="7">
    <source>
        <dbReference type="SAM" id="MobiDB-lite"/>
    </source>
</evidence>
<evidence type="ECO:0000256" key="5">
    <source>
        <dbReference type="PROSITE-ProRule" id="PRU00108"/>
    </source>
</evidence>
<dbReference type="PANTHER" id="PTHR24323:SF7">
    <property type="entry name" value="HOMEOBOX DOMAIN-CONTAINING PROTEIN"/>
    <property type="match status" value="1"/>
</dbReference>
<dbReference type="PANTHER" id="PTHR24323">
    <property type="entry name" value="CEH-10 HOMEODOMAIN-CONTAINING HOMOLOG"/>
    <property type="match status" value="1"/>
</dbReference>
<feature type="compositionally biased region" description="Polar residues" evidence="7">
    <location>
        <begin position="1"/>
        <end position="55"/>
    </location>
</feature>
<sequence length="646" mass="69523">MSSHVPSPTSSPAHGSAPASQENTFRTSMASDPDSSCLSLESSFQLDTGYPSQYEDSQKHPKGKRKRTTTQDKAILEAAYNANPKPDKAARLDLVKRVTLNEKEVQIWFQNRRQNDRRKSRPLSPQEIAQLRFGGGLHMLSSDPPSFAALDGADAVESTRLDEMDRRSATPTHTSLQEWPQPASTGPAPAVAVFTADLPKQERRHSEPTSTTLPAPSQSSDVPSEAIALSQSVSSIGYLSNRWHVNESFSAPSTVERPRDEPFRFESFIRAVSSEPNSPPAQILPPPPKSSSQFRISLSLEGKAEIVSSLQSPPRPAQHMSPLDAATLPPVRAPRILQRSKSALPGITLPPISALTANLPPQLPRGRSRDVSAWESCCDADTRDELTRLAENESSGSAVAAISLLRSSSHTNSLANLVHGHIPSNSNVLKSNSSKRNAAPSRRDSNNKKAKLARSTSSVARLQSLPTSTLARPEKVAEEFEPEKKPGKGSLSVILSPSGGDSDKENWSPDEDGNPSTGRRPLPSIAAAAISAAARGTNPRRGGSRILGDSGGNGKSSKRMLLGGRANTAPIPRLRGGKGIESSLMIFEDGENEEDEDDENEGSVTKRPKRSDEEVERFMRGEVSPSKKGDVDCVAGLLALSQGNWR</sequence>
<dbReference type="SUPFAM" id="SSF46689">
    <property type="entry name" value="Homeodomain-like"/>
    <property type="match status" value="1"/>
</dbReference>
<proteinExistence type="predicted"/>
<dbReference type="EMBL" id="JARVKF010000024">
    <property type="protein sequence ID" value="KAK9425089.1"/>
    <property type="molecule type" value="Genomic_DNA"/>
</dbReference>
<reference evidence="9 10" key="1">
    <citation type="journal article" date="2024" name="J. Plant Pathol.">
        <title>Sequence and assembly of the genome of Seiridium unicorne, isolate CBS 538.82, causal agent of cypress canker disease.</title>
        <authorList>
            <person name="Scali E."/>
            <person name="Rocca G.D."/>
            <person name="Danti R."/>
            <person name="Garbelotto M."/>
            <person name="Barberini S."/>
            <person name="Baroncelli R."/>
            <person name="Emiliani G."/>
        </authorList>
    </citation>
    <scope>NUCLEOTIDE SEQUENCE [LARGE SCALE GENOMIC DNA]</scope>
    <source>
        <strain evidence="9 10">BM-138-508</strain>
    </source>
</reference>
<accession>A0ABR2VDV0</accession>
<feature type="compositionally biased region" description="Polar residues" evidence="7">
    <location>
        <begin position="208"/>
        <end position="222"/>
    </location>
</feature>
<dbReference type="InterPro" id="IPR001356">
    <property type="entry name" value="HD"/>
</dbReference>
<feature type="compositionally biased region" description="Acidic residues" evidence="7">
    <location>
        <begin position="588"/>
        <end position="601"/>
    </location>
</feature>
<evidence type="ECO:0000256" key="1">
    <source>
        <dbReference type="ARBA" id="ARBA00004123"/>
    </source>
</evidence>
<feature type="DNA-binding region" description="Homeobox" evidence="5">
    <location>
        <begin position="61"/>
        <end position="120"/>
    </location>
</feature>
<dbReference type="CDD" id="cd00086">
    <property type="entry name" value="homeodomain"/>
    <property type="match status" value="1"/>
</dbReference>
<organism evidence="9 10">
    <name type="scientific">Seiridium unicorne</name>
    <dbReference type="NCBI Taxonomy" id="138068"/>
    <lineage>
        <taxon>Eukaryota</taxon>
        <taxon>Fungi</taxon>
        <taxon>Dikarya</taxon>
        <taxon>Ascomycota</taxon>
        <taxon>Pezizomycotina</taxon>
        <taxon>Sordariomycetes</taxon>
        <taxon>Xylariomycetidae</taxon>
        <taxon>Amphisphaeriales</taxon>
        <taxon>Sporocadaceae</taxon>
        <taxon>Seiridium</taxon>
    </lineage>
</organism>